<keyword evidence="5" id="KW-0539">Nucleus</keyword>
<feature type="compositionally biased region" description="Low complexity" evidence="6">
    <location>
        <begin position="431"/>
        <end position="442"/>
    </location>
</feature>
<dbReference type="InterPro" id="IPR044210">
    <property type="entry name" value="Tfc3-like"/>
</dbReference>
<evidence type="ECO:0000313" key="10">
    <source>
        <dbReference type="Proteomes" id="UP000769528"/>
    </source>
</evidence>
<proteinExistence type="predicted"/>
<evidence type="ECO:0000256" key="1">
    <source>
        <dbReference type="ARBA" id="ARBA00004123"/>
    </source>
</evidence>
<accession>A0A9P8PXQ4</accession>
<dbReference type="Pfam" id="PF20222">
    <property type="entry name" value="DUF6581"/>
    <property type="match status" value="1"/>
</dbReference>
<feature type="region of interest" description="Disordered" evidence="6">
    <location>
        <begin position="279"/>
        <end position="302"/>
    </location>
</feature>
<dbReference type="OrthoDB" id="68020at2759"/>
<dbReference type="Proteomes" id="UP000769528">
    <property type="component" value="Unassembled WGS sequence"/>
</dbReference>
<evidence type="ECO:0000259" key="7">
    <source>
        <dbReference type="Pfam" id="PF04182"/>
    </source>
</evidence>
<dbReference type="GO" id="GO:0005634">
    <property type="term" value="C:nucleus"/>
    <property type="evidence" value="ECO:0007669"/>
    <property type="project" value="UniProtKB-SubCell"/>
</dbReference>
<sequence length="1251" mass="144924">MAVNSPQSPISIKNFILEQLCYEGTKGISFDRVFELLGEIVLVDDFYKQLLYIGLKSSENVEFLNSSNEVININDKLQFEDVKDYFIRVNIDYQFERLTGQNKQKTSIGNSPYELLVEIAKSRDQGIDSLSLTTITGQDQRSLTTRIQTLSHLIYKTQLLKNGRVLSLFIYKKFITQDLIDKYNDIKFKDDSSNFNLRGFRENLIKILKQAKSGIRQIDDLRRELEMDKNSKLKRLYKTSINYLESKNCIEKILIVSPINENKKIRALKFVKDLVITNENDHNDDNEEDEDEEDEDDEDKNDEIEEEFNDELIDDELKNLTSSTADSSIKIVSTSNSPHIPTFNRFSPIQNQIYDLINSQGIKGCSSNFIVNTIFGPNYLRPFNKIVDSFIHEKFQSQLFDQQIIRHYDSKGKLRFYRYFTRGNFEKLTNSSTSTPSSTFNNKEFNDSKPSKKTLEDLNKSEFVALSSRADVYEQNNIRKIYWRGGSDQITPEIKQLLTEQENRISKVKKQTQNKRGRPKKGELRRNIQVSKSFESTEEPLEIKPTDNKPTISIASLPPIVIAKPKLTLSDLSGNSFQTIERYQSILEVLKQLNGITVENHGFLNRLRENLGYNADKKTLKNDLNSLIEQQKIYRDSIEIKDEEKDFVVSYNLIISIDASNDDIDEFKSSLTITKTAKLSKKINLVKDVEIEFFDESFDFTKEEPPALPEVKDEKVLKSTKIKKKQNQSKKAPLKSAKPSKTKATGSAKATKFIDPLKRGFDVENELPNKRAKLSSHHSINRKRNSAQLSSEDSLLLFKSVIICKTINKNEIVWNKILEIFPQYTEAFLKGKWPGIRTMMGPNGVLKATIIFKRLILKSVKLGKITDEEVLKLDLIKLIQLWEEYENKTVHSVEAEEDLEEEEEEEEEEEYGLNDELNDYLNEKLYVDIKENYSRFKLSKSYQTAKMDQTSMVKKAIYLSSQVFTYKDDESDDSDNEDDYKLTNNEENNLSQEELEIRKIIISIVLSGENVKIDNLKILDKYSKESIDKVFLYMTKTKEIQIALENQKISIGDKLIKNLSNNLEIMDFFKISKFQSFLKDSFFNKKGFLLSPVFEDSLMIPILELISNGSLNLTKIDHLKKELFIGYEARTVDKDNLICEILLTPPEKIDSIKDKVEKTIKVPNKGFGCCYIWIDVNGEINKSIWSRLIKNVLLIIISNPGIRSDKIYENFQNLLDKNEFQLIVDWLIESKAIILGDFDGLWLLDQWYQFI</sequence>
<dbReference type="GO" id="GO:0003677">
    <property type="term" value="F:DNA binding"/>
    <property type="evidence" value="ECO:0007669"/>
    <property type="project" value="UniProtKB-KW"/>
</dbReference>
<comment type="subcellular location">
    <subcellularLocation>
        <location evidence="1">Nucleus</location>
    </subcellularLocation>
</comment>
<feature type="compositionally biased region" description="Low complexity" evidence="6">
    <location>
        <begin position="729"/>
        <end position="749"/>
    </location>
</feature>
<dbReference type="AlphaFoldDB" id="A0A9P8PXQ4"/>
<comment type="caution">
    <text evidence="9">The sequence shown here is derived from an EMBL/GenBank/DDBJ whole genome shotgun (WGS) entry which is preliminary data.</text>
</comment>
<dbReference type="EMBL" id="JAEUBF010000300">
    <property type="protein sequence ID" value="KAH3679485.1"/>
    <property type="molecule type" value="Genomic_DNA"/>
</dbReference>
<feature type="compositionally biased region" description="Acidic residues" evidence="6">
    <location>
        <begin position="282"/>
        <end position="302"/>
    </location>
</feature>
<feature type="domain" description="Transcription factor tau subunit sfc3/Tfc3 C-terminal" evidence="8">
    <location>
        <begin position="784"/>
        <end position="1208"/>
    </location>
</feature>
<feature type="compositionally biased region" description="Acidic residues" evidence="6">
    <location>
        <begin position="895"/>
        <end position="914"/>
    </location>
</feature>
<keyword evidence="2" id="KW-0597">Phosphoprotein</keyword>
<feature type="domain" description="B-block binding subunit of TFIIIC" evidence="7">
    <location>
        <begin position="110"/>
        <end position="176"/>
    </location>
</feature>
<feature type="compositionally biased region" description="Basic residues" evidence="6">
    <location>
        <begin position="506"/>
        <end position="519"/>
    </location>
</feature>
<dbReference type="GO" id="GO:0042791">
    <property type="term" value="P:5S class rRNA transcription by RNA polymerase III"/>
    <property type="evidence" value="ECO:0007669"/>
    <property type="project" value="TreeGrafter"/>
</dbReference>
<dbReference type="PANTHER" id="PTHR15180:SF1">
    <property type="entry name" value="GENERAL TRANSCRIPTION FACTOR 3C POLYPEPTIDE 1"/>
    <property type="match status" value="1"/>
</dbReference>
<reference evidence="9" key="1">
    <citation type="journal article" date="2021" name="Open Biol.">
        <title>Shared evolutionary footprints suggest mitochondrial oxidative damage underlies multiple complex I losses in fungi.</title>
        <authorList>
            <person name="Schikora-Tamarit M.A."/>
            <person name="Marcet-Houben M."/>
            <person name="Nosek J."/>
            <person name="Gabaldon T."/>
        </authorList>
    </citation>
    <scope>NUCLEOTIDE SEQUENCE</scope>
    <source>
        <strain evidence="9">CBS6341</strain>
    </source>
</reference>
<gene>
    <name evidence="9" type="ORF">WICMUC_000930</name>
</gene>
<name>A0A9P8PXQ4_9ASCO</name>
<reference evidence="9" key="2">
    <citation type="submission" date="2021-01" db="EMBL/GenBank/DDBJ databases">
        <authorList>
            <person name="Schikora-Tamarit M.A."/>
        </authorList>
    </citation>
    <scope>NUCLEOTIDE SEQUENCE</scope>
    <source>
        <strain evidence="9">CBS6341</strain>
    </source>
</reference>
<evidence type="ECO:0000313" key="9">
    <source>
        <dbReference type="EMBL" id="KAH3679485.1"/>
    </source>
</evidence>
<dbReference type="PANTHER" id="PTHR15180">
    <property type="entry name" value="GENERAL TRANSCRIPTION FACTOR 3C POLYPEPTIDE 1"/>
    <property type="match status" value="1"/>
</dbReference>
<dbReference type="InterPro" id="IPR046488">
    <property type="entry name" value="Sfc3/Tfc3_C"/>
</dbReference>
<evidence type="ECO:0000256" key="5">
    <source>
        <dbReference type="ARBA" id="ARBA00023242"/>
    </source>
</evidence>
<feature type="compositionally biased region" description="Basic residues" evidence="6">
    <location>
        <begin position="718"/>
        <end position="728"/>
    </location>
</feature>
<evidence type="ECO:0000259" key="8">
    <source>
        <dbReference type="Pfam" id="PF20222"/>
    </source>
</evidence>
<evidence type="ECO:0000256" key="2">
    <source>
        <dbReference type="ARBA" id="ARBA00022553"/>
    </source>
</evidence>
<organism evidence="9 10">
    <name type="scientific">Wickerhamomyces mucosus</name>
    <dbReference type="NCBI Taxonomy" id="1378264"/>
    <lineage>
        <taxon>Eukaryota</taxon>
        <taxon>Fungi</taxon>
        <taxon>Dikarya</taxon>
        <taxon>Ascomycota</taxon>
        <taxon>Saccharomycotina</taxon>
        <taxon>Saccharomycetes</taxon>
        <taxon>Phaffomycetales</taxon>
        <taxon>Wickerhamomycetaceae</taxon>
        <taxon>Wickerhamomyces</taxon>
    </lineage>
</organism>
<keyword evidence="4" id="KW-0804">Transcription</keyword>
<keyword evidence="10" id="KW-1185">Reference proteome</keyword>
<protein>
    <submittedName>
        <fullName evidence="9">Uncharacterized protein</fullName>
    </submittedName>
</protein>
<evidence type="ECO:0000256" key="3">
    <source>
        <dbReference type="ARBA" id="ARBA00023125"/>
    </source>
</evidence>
<feature type="region of interest" description="Disordered" evidence="6">
    <location>
        <begin position="431"/>
        <end position="452"/>
    </location>
</feature>
<feature type="region of interest" description="Disordered" evidence="6">
    <location>
        <begin position="892"/>
        <end position="914"/>
    </location>
</feature>
<evidence type="ECO:0000256" key="6">
    <source>
        <dbReference type="SAM" id="MobiDB-lite"/>
    </source>
</evidence>
<keyword evidence="3" id="KW-0238">DNA-binding</keyword>
<feature type="region of interest" description="Disordered" evidence="6">
    <location>
        <begin position="711"/>
        <end position="749"/>
    </location>
</feature>
<dbReference type="GO" id="GO:0000127">
    <property type="term" value="C:transcription factor TFIIIC complex"/>
    <property type="evidence" value="ECO:0007669"/>
    <property type="project" value="InterPro"/>
</dbReference>
<dbReference type="Pfam" id="PF04182">
    <property type="entry name" value="B-block_TFIIIC"/>
    <property type="match status" value="1"/>
</dbReference>
<dbReference type="InterPro" id="IPR007309">
    <property type="entry name" value="TFIIIC_Bblock-bd"/>
</dbReference>
<feature type="region of interest" description="Disordered" evidence="6">
    <location>
        <begin position="506"/>
        <end position="547"/>
    </location>
</feature>
<dbReference type="GO" id="GO:0006384">
    <property type="term" value="P:transcription initiation at RNA polymerase III promoter"/>
    <property type="evidence" value="ECO:0007669"/>
    <property type="project" value="InterPro"/>
</dbReference>
<evidence type="ECO:0000256" key="4">
    <source>
        <dbReference type="ARBA" id="ARBA00023163"/>
    </source>
</evidence>